<dbReference type="Proteomes" id="UP000039370">
    <property type="component" value="Unassembled WGS sequence"/>
</dbReference>
<feature type="domain" description="DUF7832" evidence="1">
    <location>
        <begin position="2"/>
        <end position="113"/>
    </location>
</feature>
<dbReference type="EMBL" id="CDOK01000159">
    <property type="protein sequence ID" value="CEN52117.1"/>
    <property type="molecule type" value="Genomic_DNA"/>
</dbReference>
<evidence type="ECO:0000313" key="3">
    <source>
        <dbReference type="Proteomes" id="UP000039370"/>
    </source>
</evidence>
<dbReference type="AlphaFoldDB" id="A0A0B7IQ18"/>
<dbReference type="InterPro" id="IPR057154">
    <property type="entry name" value="DUF7832"/>
</dbReference>
<accession>A0A0B7IQ18</accession>
<reference evidence="3" key="1">
    <citation type="submission" date="2015-01" db="EMBL/GenBank/DDBJ databases">
        <authorList>
            <person name="MANFREDI Pablo"/>
        </authorList>
    </citation>
    <scope>NUCLEOTIDE SEQUENCE [LARGE SCALE GENOMIC DNA]</scope>
    <source>
        <strain evidence="3">Cc11</strain>
    </source>
</reference>
<organism evidence="2 3">
    <name type="scientific">Capnocytophaga canimorsus</name>
    <dbReference type="NCBI Taxonomy" id="28188"/>
    <lineage>
        <taxon>Bacteria</taxon>
        <taxon>Pseudomonadati</taxon>
        <taxon>Bacteroidota</taxon>
        <taxon>Flavobacteriia</taxon>
        <taxon>Flavobacteriales</taxon>
        <taxon>Flavobacteriaceae</taxon>
        <taxon>Capnocytophaga</taxon>
    </lineage>
</organism>
<sequence length="138" mass="16830">MKYDDIKWYLNDEFPQDLDSKRALTHMGIFMGWVIDMKLEGEILKENFYKELQKFRERKITGADFLELCSDCKLVSEDLNTEANEFAKDYYDSGQYFDDYVEYSDDNFLTIFHEPNTWEKYESIKRVITERYEEWKNN</sequence>
<evidence type="ECO:0000313" key="2">
    <source>
        <dbReference type="EMBL" id="CEN52117.1"/>
    </source>
</evidence>
<name>A0A0B7IQ18_9FLAO</name>
<dbReference type="RefSeq" id="WP_041987500.1">
    <property type="nucleotide sequence ID" value="NZ_JBIUQU010000002.1"/>
</dbReference>
<proteinExistence type="predicted"/>
<protein>
    <recommendedName>
        <fullName evidence="1">DUF7832 domain-containing protein</fullName>
    </recommendedName>
</protein>
<evidence type="ECO:0000259" key="1">
    <source>
        <dbReference type="Pfam" id="PF25191"/>
    </source>
</evidence>
<gene>
    <name evidence="2" type="ORF">CCAN11_2410013</name>
</gene>
<dbReference type="Pfam" id="PF25191">
    <property type="entry name" value="DUF7832"/>
    <property type="match status" value="1"/>
</dbReference>